<name>A0AB39C8U3_9CAUD</name>
<evidence type="ECO:0000313" key="4">
    <source>
        <dbReference type="EMBL" id="XDJ03097.1"/>
    </source>
</evidence>
<evidence type="ECO:0000256" key="1">
    <source>
        <dbReference type="SAM" id="MobiDB-lite"/>
    </source>
</evidence>
<sequence>MTNPTLITTPFAENGDKNTIPESVGAEPQNATMQAGFPPITQQKISEGGIPPERNDFNGMFNLVTQHLVHLNNGMSYEFDQEHADKIGGYPLNARLMLDNGDIVKSTIANNTANPNLDMAGWLLANSASAILDKSGISQQEVNDLTAHLDTYLKKMNILPSEDISTVLNQVKSDGVKKLHVKSREYIVNSLIEFTDDFEFVNETGTVFNFGDTGGFYASGSHTQITTLASDIVKNQSQSFDVADASQIQKGDWLVIYCTDDFSYSPYRNYYRKGEFVEVASVSGNTVKFFGRAYDNYLTSENIVILKVNPINFKFNYLKTVSTDNNPNVPLVIDYARNFETGYFENKGGKFAGLRLRRCFNFNIAINSAKNNAPANTLNYGIQISNCQNYNYFGGSNNSTRHAVAIGGDGDLGCVPCRNGYVSGAILHSETDTSGADMHGNVERTVYDHCTTNYATFGAGDNEYSNCDIYEREGQGCVLIAKPRGGEFKLTNNTYYTKTPLNSWSLVHGIIEKQLHEDLTVKLDGGCINGVGGASAGIVTIRQSNALNEALTKKVNVHITGGVSCDFDALRHWAWVEDGTIGRYTVPIGYIIVDDVVNTKDTANPYLIYPSQSTLATNVKTRQMLQQGVVSVTSAVNNTATRANVINLKYKYSKAPNVIVSVGNLVGSASWDATFFNEDTNVEPLRTPTPVNSLVAIDQVRPAVLWNKKVVTPKTFNLYWESGIREI</sequence>
<feature type="region of interest" description="Disordered" evidence="1">
    <location>
        <begin position="1"/>
        <end position="30"/>
    </location>
</feature>
<dbReference type="InterPro" id="IPR054136">
    <property type="entry name" value="Gp49_pectate_lyase-like"/>
</dbReference>
<dbReference type="InterPro" id="IPR049350">
    <property type="entry name" value="TSP_Ig-like"/>
</dbReference>
<feature type="domain" description="Gp49 pectin lyase-like" evidence="3">
    <location>
        <begin position="347"/>
        <end position="602"/>
    </location>
</feature>
<dbReference type="Pfam" id="PF22442">
    <property type="entry name" value="Gp49_Pectate_lyase_like"/>
    <property type="match status" value="1"/>
</dbReference>
<accession>A0AB39C8U3</accession>
<evidence type="ECO:0000259" key="3">
    <source>
        <dbReference type="Pfam" id="PF22442"/>
    </source>
</evidence>
<feature type="domain" description="Tailspike protein-like Ig-like" evidence="2">
    <location>
        <begin position="625"/>
        <end position="721"/>
    </location>
</feature>
<protein>
    <submittedName>
        <fullName evidence="4">Tail protein</fullName>
    </submittedName>
</protein>
<dbReference type="EMBL" id="PP977194">
    <property type="protein sequence ID" value="XDJ03097.1"/>
    <property type="molecule type" value="Genomic_DNA"/>
</dbReference>
<dbReference type="Pfam" id="PF20745">
    <property type="entry name" value="TSP_Ig-like"/>
    <property type="match status" value="2"/>
</dbReference>
<reference evidence="4" key="1">
    <citation type="submission" date="2024-07" db="EMBL/GenBank/DDBJ databases">
        <title>Genomic characterization and preclinical evaluation of a locally isolated lytic Acinetobacter phage vB_AbaM-SPB against carbapenem-resistant Acinetobacter baumannii clinical isolate.</title>
        <authorList>
            <person name="Elshamy A.A."/>
            <person name="Saad B.T."/>
            <person name="Mabrouk S.S."/>
            <person name="Aboshanab K.M."/>
        </authorList>
    </citation>
    <scope>NUCLEOTIDE SEQUENCE</scope>
</reference>
<evidence type="ECO:0000259" key="2">
    <source>
        <dbReference type="Pfam" id="PF20745"/>
    </source>
</evidence>
<feature type="domain" description="Tailspike protein-like Ig-like" evidence="2">
    <location>
        <begin position="218"/>
        <end position="308"/>
    </location>
</feature>
<organism evidence="4">
    <name type="scientific">Acinetobacter phage vB_AbaM-SPB</name>
    <dbReference type="NCBI Taxonomy" id="3236747"/>
    <lineage>
        <taxon>Viruses</taxon>
        <taxon>Duplodnaviria</taxon>
        <taxon>Heunggongvirae</taxon>
        <taxon>Uroviricota</taxon>
        <taxon>Caudoviricetes</taxon>
        <taxon>Obolenskvirus</taxon>
    </lineage>
</organism>
<proteinExistence type="predicted"/>